<dbReference type="PANTHER" id="PTHR46632">
    <property type="entry name" value="E3 UBIQUITIN-PROTEIN LIGASE SINA-LIKE 4"/>
    <property type="match status" value="1"/>
</dbReference>
<evidence type="ECO:0000256" key="9">
    <source>
        <dbReference type="ARBA" id="ARBA00022833"/>
    </source>
</evidence>
<reference evidence="14 15" key="1">
    <citation type="journal article" date="2017" name="Nature">
        <title>The Apostasia genome and the evolution of orchids.</title>
        <authorList>
            <person name="Zhang G.Q."/>
            <person name="Liu K.W."/>
            <person name="Li Z."/>
            <person name="Lohaus R."/>
            <person name="Hsiao Y.Y."/>
            <person name="Niu S.C."/>
            <person name="Wang J.Y."/>
            <person name="Lin Y.C."/>
            <person name="Xu Q."/>
            <person name="Chen L.J."/>
            <person name="Yoshida K."/>
            <person name="Fujiwara S."/>
            <person name="Wang Z.W."/>
            <person name="Zhang Y.Q."/>
            <person name="Mitsuda N."/>
            <person name="Wang M."/>
            <person name="Liu G.H."/>
            <person name="Pecoraro L."/>
            <person name="Huang H.X."/>
            <person name="Xiao X.J."/>
            <person name="Lin M."/>
            <person name="Wu X.Y."/>
            <person name="Wu W.L."/>
            <person name="Chen Y.Y."/>
            <person name="Chang S.B."/>
            <person name="Sakamoto S."/>
            <person name="Ohme-Takagi M."/>
            <person name="Yagi M."/>
            <person name="Zeng S.J."/>
            <person name="Shen C.Y."/>
            <person name="Yeh C.M."/>
            <person name="Luo Y.B."/>
            <person name="Tsai W.C."/>
            <person name="Van de Peer Y."/>
            <person name="Liu Z.J."/>
        </authorList>
    </citation>
    <scope>NUCLEOTIDE SEQUENCE [LARGE SCALE GENOMIC DNA]</scope>
    <source>
        <strain evidence="15">cv. Shenzhen</strain>
        <tissue evidence="14">Stem</tissue>
    </source>
</reference>
<dbReference type="AlphaFoldDB" id="A0A2I0A140"/>
<keyword evidence="8" id="KW-0833">Ubl conjugation pathway</keyword>
<dbReference type="InterPro" id="IPR049548">
    <property type="entry name" value="Sina-like_RING"/>
</dbReference>
<comment type="similarity">
    <text evidence="3">Belongs to the SINA (Seven in absentia) family.</text>
</comment>
<feature type="domain" description="SIAH-type" evidence="13">
    <location>
        <begin position="157"/>
        <end position="215"/>
    </location>
</feature>
<dbReference type="Proteomes" id="UP000236161">
    <property type="component" value="Unassembled WGS sequence"/>
</dbReference>
<evidence type="ECO:0000256" key="1">
    <source>
        <dbReference type="ARBA" id="ARBA00000900"/>
    </source>
</evidence>
<dbReference type="CDD" id="cd16571">
    <property type="entry name" value="RING-HC_SIAHs"/>
    <property type="match status" value="1"/>
</dbReference>
<dbReference type="GO" id="GO:0008270">
    <property type="term" value="F:zinc ion binding"/>
    <property type="evidence" value="ECO:0007669"/>
    <property type="project" value="UniProtKB-KW"/>
</dbReference>
<dbReference type="Gene3D" id="3.30.40.10">
    <property type="entry name" value="Zinc/RING finger domain, C3HC4 (zinc finger)"/>
    <property type="match status" value="1"/>
</dbReference>
<evidence type="ECO:0000256" key="7">
    <source>
        <dbReference type="ARBA" id="ARBA00022771"/>
    </source>
</evidence>
<evidence type="ECO:0000259" key="13">
    <source>
        <dbReference type="PROSITE" id="PS51081"/>
    </source>
</evidence>
<evidence type="ECO:0000313" key="15">
    <source>
        <dbReference type="Proteomes" id="UP000236161"/>
    </source>
</evidence>
<dbReference type="STRING" id="1088818.A0A2I0A140"/>
<evidence type="ECO:0000256" key="5">
    <source>
        <dbReference type="ARBA" id="ARBA00022679"/>
    </source>
</evidence>
<sequence length="337" mass="37809">MARFSLDEGTSGSKRRNTRAEEEEASKKRRVPSGCGTSTAEAEAEVEVEEEEESEDEEEASEEEDGDGEKCDDDADEATDMGDSSGIKRDRELSFRIDPDVLECSICCEPLRPPIFQCRNGHTACSTCCPKLSKKCHVCSRDIGHRRCLALEKVIESIVTKCQYACYGCRATLSFLEKSSHEEMCSHAALFCPIRHCTFSGSKQLLSTHIKNNHSNIVKNFSYDRPFMLTLKWQEPFLVLLGEDDHVFLLLKNDDISCGKALSMIGIIPNGVKFEFSYALWVHGSGSSLHLRASAEKMRKWSGIHPSKNFLVVPKNFYYINGIHVDVCIQKSSEIPM</sequence>
<dbReference type="Pfam" id="PF21361">
    <property type="entry name" value="Sina_ZnF"/>
    <property type="match status" value="1"/>
</dbReference>
<comment type="function">
    <text evidence="10">E3 ubiquitin-protein ligase that mediates ubiquitination and subsequent proteasomal degradation of target proteins. E3 ubiquitin ligases accept ubiquitin from an E2 ubiquitin-conjugating enzyme in the form of a thioester and then directly transfers the ubiquitin to targeted substrates. It probably triggers the ubiquitin-mediated degradation of different substrates.</text>
</comment>
<keyword evidence="5" id="KW-0808">Transferase</keyword>
<evidence type="ECO:0000256" key="6">
    <source>
        <dbReference type="ARBA" id="ARBA00022723"/>
    </source>
</evidence>
<dbReference type="PROSITE" id="PS51081">
    <property type="entry name" value="ZF_SIAH"/>
    <property type="match status" value="1"/>
</dbReference>
<feature type="region of interest" description="Disordered" evidence="12">
    <location>
        <begin position="1"/>
        <end position="87"/>
    </location>
</feature>
<dbReference type="SUPFAM" id="SSF49599">
    <property type="entry name" value="TRAF domain-like"/>
    <property type="match status" value="1"/>
</dbReference>
<evidence type="ECO:0000313" key="14">
    <source>
        <dbReference type="EMBL" id="PKA49254.1"/>
    </source>
</evidence>
<dbReference type="Pfam" id="PF21362">
    <property type="entry name" value="Sina_RING"/>
    <property type="match status" value="1"/>
</dbReference>
<evidence type="ECO:0000256" key="2">
    <source>
        <dbReference type="ARBA" id="ARBA00004906"/>
    </source>
</evidence>
<evidence type="ECO:0000256" key="4">
    <source>
        <dbReference type="ARBA" id="ARBA00012483"/>
    </source>
</evidence>
<dbReference type="OrthoDB" id="4788989at2759"/>
<organism evidence="14 15">
    <name type="scientific">Apostasia shenzhenica</name>
    <dbReference type="NCBI Taxonomy" id="1088818"/>
    <lineage>
        <taxon>Eukaryota</taxon>
        <taxon>Viridiplantae</taxon>
        <taxon>Streptophyta</taxon>
        <taxon>Embryophyta</taxon>
        <taxon>Tracheophyta</taxon>
        <taxon>Spermatophyta</taxon>
        <taxon>Magnoliopsida</taxon>
        <taxon>Liliopsida</taxon>
        <taxon>Asparagales</taxon>
        <taxon>Orchidaceae</taxon>
        <taxon>Apostasioideae</taxon>
        <taxon>Apostasia</taxon>
    </lineage>
</organism>
<dbReference type="EC" id="2.3.2.27" evidence="4"/>
<keyword evidence="6" id="KW-0479">Metal-binding</keyword>
<feature type="compositionally biased region" description="Acidic residues" evidence="12">
    <location>
        <begin position="42"/>
        <end position="80"/>
    </location>
</feature>
<keyword evidence="15" id="KW-1185">Reference proteome</keyword>
<dbReference type="GO" id="GO:0016567">
    <property type="term" value="P:protein ubiquitination"/>
    <property type="evidence" value="ECO:0007669"/>
    <property type="project" value="UniProtKB-UniPathway"/>
</dbReference>
<dbReference type="UniPathway" id="UPA00143"/>
<protein>
    <recommendedName>
        <fullName evidence="4">RING-type E3 ubiquitin transferase</fullName>
        <ecNumber evidence="4">2.3.2.27</ecNumber>
    </recommendedName>
</protein>
<evidence type="ECO:0000256" key="8">
    <source>
        <dbReference type="ARBA" id="ARBA00022786"/>
    </source>
</evidence>
<proteinExistence type="inferred from homology"/>
<evidence type="ECO:0000256" key="11">
    <source>
        <dbReference type="PROSITE-ProRule" id="PRU00455"/>
    </source>
</evidence>
<dbReference type="InterPro" id="IPR013083">
    <property type="entry name" value="Znf_RING/FYVE/PHD"/>
</dbReference>
<dbReference type="InterPro" id="IPR044286">
    <property type="entry name" value="SINL_plant"/>
</dbReference>
<dbReference type="InterPro" id="IPR013010">
    <property type="entry name" value="Znf_SIAH"/>
</dbReference>
<evidence type="ECO:0000256" key="3">
    <source>
        <dbReference type="ARBA" id="ARBA00009119"/>
    </source>
</evidence>
<dbReference type="EMBL" id="KZ452039">
    <property type="protein sequence ID" value="PKA49254.1"/>
    <property type="molecule type" value="Genomic_DNA"/>
</dbReference>
<gene>
    <name evidence="14" type="ORF">AXF42_Ash014156</name>
</gene>
<keyword evidence="7 11" id="KW-0863">Zinc-finger</keyword>
<comment type="catalytic activity">
    <reaction evidence="1">
        <text>S-ubiquitinyl-[E2 ubiquitin-conjugating enzyme]-L-cysteine + [acceptor protein]-L-lysine = [E2 ubiquitin-conjugating enzyme]-L-cysteine + N(6)-ubiquitinyl-[acceptor protein]-L-lysine.</text>
        <dbReference type="EC" id="2.3.2.27"/>
    </reaction>
</comment>
<comment type="pathway">
    <text evidence="2">Protein modification; protein ubiquitination.</text>
</comment>
<dbReference type="PANTHER" id="PTHR46632:SF16">
    <property type="entry name" value="E3 UBIQUITIN-PROTEIN LIGASE SINA-LIKE 10"/>
    <property type="match status" value="1"/>
</dbReference>
<keyword evidence="9" id="KW-0862">Zinc</keyword>
<dbReference type="GO" id="GO:0061630">
    <property type="term" value="F:ubiquitin protein ligase activity"/>
    <property type="evidence" value="ECO:0007669"/>
    <property type="project" value="UniProtKB-EC"/>
</dbReference>
<accession>A0A2I0A140</accession>
<evidence type="ECO:0000256" key="12">
    <source>
        <dbReference type="SAM" id="MobiDB-lite"/>
    </source>
</evidence>
<evidence type="ECO:0000256" key="10">
    <source>
        <dbReference type="ARBA" id="ARBA00024004"/>
    </source>
</evidence>
<name>A0A2I0A140_9ASPA</name>